<dbReference type="Gene3D" id="3.40.50.2300">
    <property type="match status" value="1"/>
</dbReference>
<dbReference type="GO" id="GO:0000160">
    <property type="term" value="P:phosphorelay signal transduction system"/>
    <property type="evidence" value="ECO:0007669"/>
    <property type="project" value="InterPro"/>
</dbReference>
<dbReference type="InterPro" id="IPR001789">
    <property type="entry name" value="Sig_transdc_resp-reg_receiver"/>
</dbReference>
<dbReference type="RefSeq" id="WP_330928058.1">
    <property type="nucleotide sequence ID" value="NZ_CP119075.1"/>
</dbReference>
<feature type="domain" description="Response regulatory" evidence="3">
    <location>
        <begin position="6"/>
        <end position="120"/>
    </location>
</feature>
<dbReference type="Proteomes" id="UP001218638">
    <property type="component" value="Chromosome"/>
</dbReference>
<keyword evidence="5" id="KW-1185">Reference proteome</keyword>
<accession>A0AAE9ZZC9</accession>
<protein>
    <recommendedName>
        <fullName evidence="3">Response regulatory domain-containing protein</fullName>
    </recommendedName>
</protein>
<dbReference type="AlphaFoldDB" id="A0AAE9ZZC9"/>
<feature type="region of interest" description="Disordered" evidence="2">
    <location>
        <begin position="319"/>
        <end position="354"/>
    </location>
</feature>
<evidence type="ECO:0000256" key="2">
    <source>
        <dbReference type="SAM" id="MobiDB-lite"/>
    </source>
</evidence>
<gene>
    <name evidence="4" type="ORF">PXH66_17585</name>
</gene>
<evidence type="ECO:0000259" key="3">
    <source>
        <dbReference type="PROSITE" id="PS50110"/>
    </source>
</evidence>
<comment type="caution">
    <text evidence="1">Lacks conserved residue(s) required for the propagation of feature annotation.</text>
</comment>
<evidence type="ECO:0000256" key="1">
    <source>
        <dbReference type="PROSITE-ProRule" id="PRU00169"/>
    </source>
</evidence>
<evidence type="ECO:0000313" key="5">
    <source>
        <dbReference type="Proteomes" id="UP001218638"/>
    </source>
</evidence>
<dbReference type="SUPFAM" id="SSF52172">
    <property type="entry name" value="CheY-like"/>
    <property type="match status" value="1"/>
</dbReference>
<organism evidence="4 5">
    <name type="scientific">Synoicihabitans lomoniglobus</name>
    <dbReference type="NCBI Taxonomy" id="2909285"/>
    <lineage>
        <taxon>Bacteria</taxon>
        <taxon>Pseudomonadati</taxon>
        <taxon>Verrucomicrobiota</taxon>
        <taxon>Opitutia</taxon>
        <taxon>Opitutales</taxon>
        <taxon>Opitutaceae</taxon>
        <taxon>Synoicihabitans</taxon>
    </lineage>
</organism>
<reference evidence="4" key="1">
    <citation type="submission" date="2023-03" db="EMBL/GenBank/DDBJ databases">
        <title>Lomoglobus Profundus gen. nov., sp. nov., a novel member of the phylum Verrucomicrobia, isolated from deep-marine sediment of South China Sea.</title>
        <authorList>
            <person name="Ahmad T."/>
            <person name="Ishaq S.E."/>
            <person name="Wang F."/>
        </authorList>
    </citation>
    <scope>NUCLEOTIDE SEQUENCE</scope>
    <source>
        <strain evidence="4">LMO-M01</strain>
    </source>
</reference>
<dbReference type="PROSITE" id="PS50110">
    <property type="entry name" value="RESPONSE_REGULATORY"/>
    <property type="match status" value="1"/>
</dbReference>
<dbReference type="InterPro" id="IPR011006">
    <property type="entry name" value="CheY-like_superfamily"/>
</dbReference>
<name>A0AAE9ZZC9_9BACT</name>
<evidence type="ECO:0000313" key="4">
    <source>
        <dbReference type="EMBL" id="WED64153.1"/>
    </source>
</evidence>
<dbReference type="KEGG" id="slom:PXH66_17585"/>
<sequence>MKSPQRILIAHAETGARRILAVLLVEAGFDVLAVEPGPNMVKAARVDSFDLALVGCDTTSEDSLALAGELRANCPHLLIVMMLEELELSLVVKGIRQGLTDVLPLTGDHRSVVRRVMALLAVDVAEDDTSLHVGEIEKMVAELEPDLNAVSEDRHRSDLCGRLKHAVHELQCERERVAAAQISIDERARLLADERAELAGERTYVEQMADQVERDRTLLAEEQKVWRETQEDLKNCEAGLRTYEDRLRRLQAETEPPFAPLAATKTAAQLAQDWAALEKAQAALESERALFRDQRMLITELDNQIRQRESRLGEIEASIADRDRMRRGLPPPPPKALAKAVASPPPLPLPKPKLFSAQFFRKRSDSLATG</sequence>
<dbReference type="EMBL" id="CP119075">
    <property type="protein sequence ID" value="WED64153.1"/>
    <property type="molecule type" value="Genomic_DNA"/>
</dbReference>
<proteinExistence type="predicted"/>